<dbReference type="KEGG" id="sfol:H3H32_07955"/>
<reference evidence="12 13" key="1">
    <citation type="submission" date="2020-07" db="EMBL/GenBank/DDBJ databases">
        <title>Spirosoma foliorum sp. nov., isolated from the leaves on the Nejang mountain Korea, Republic of.</title>
        <authorList>
            <person name="Ho H."/>
            <person name="Lee Y.-J."/>
            <person name="Nurcahyanto D.-A."/>
            <person name="Kim S.-G."/>
        </authorList>
    </citation>
    <scope>NUCLEOTIDE SEQUENCE [LARGE SCALE GENOMIC DNA]</scope>
    <source>
        <strain evidence="12 13">PL0136</strain>
    </source>
</reference>
<evidence type="ECO:0000259" key="10">
    <source>
        <dbReference type="Pfam" id="PF01431"/>
    </source>
</evidence>
<proteinExistence type="inferred from homology"/>
<dbReference type="SUPFAM" id="SSF55486">
    <property type="entry name" value="Metalloproteases ('zincins'), catalytic domain"/>
    <property type="match status" value="1"/>
</dbReference>
<dbReference type="InterPro" id="IPR008753">
    <property type="entry name" value="Peptidase_M13_N"/>
</dbReference>
<dbReference type="RefSeq" id="WP_182462190.1">
    <property type="nucleotide sequence ID" value="NZ_CP059732.1"/>
</dbReference>
<evidence type="ECO:0000313" key="13">
    <source>
        <dbReference type="Proteomes" id="UP000515369"/>
    </source>
</evidence>
<evidence type="ECO:0000256" key="1">
    <source>
        <dbReference type="ARBA" id="ARBA00001947"/>
    </source>
</evidence>
<dbReference type="GO" id="GO:0046872">
    <property type="term" value="F:metal ion binding"/>
    <property type="evidence" value="ECO:0007669"/>
    <property type="project" value="UniProtKB-KW"/>
</dbReference>
<keyword evidence="9" id="KW-0732">Signal</keyword>
<keyword evidence="5" id="KW-0378">Hydrolase</keyword>
<comment type="cofactor">
    <cofactor evidence="1">
        <name>Zn(2+)</name>
        <dbReference type="ChEBI" id="CHEBI:29105"/>
    </cofactor>
</comment>
<dbReference type="InterPro" id="IPR000718">
    <property type="entry name" value="Peptidase_M13"/>
</dbReference>
<dbReference type="PROSITE" id="PS51257">
    <property type="entry name" value="PROKAR_LIPOPROTEIN"/>
    <property type="match status" value="1"/>
</dbReference>
<evidence type="ECO:0000256" key="5">
    <source>
        <dbReference type="ARBA" id="ARBA00022801"/>
    </source>
</evidence>
<dbReference type="GO" id="GO:0016485">
    <property type="term" value="P:protein processing"/>
    <property type="evidence" value="ECO:0007669"/>
    <property type="project" value="TreeGrafter"/>
</dbReference>
<evidence type="ECO:0000256" key="4">
    <source>
        <dbReference type="ARBA" id="ARBA00022723"/>
    </source>
</evidence>
<dbReference type="InterPro" id="IPR042089">
    <property type="entry name" value="Peptidase_M13_dom_2"/>
</dbReference>
<feature type="domain" description="Peptidase M13 C-terminal" evidence="10">
    <location>
        <begin position="496"/>
        <end position="696"/>
    </location>
</feature>
<feature type="signal peptide" evidence="9">
    <location>
        <begin position="1"/>
        <end position="19"/>
    </location>
</feature>
<accession>A0A7G5H146</accession>
<organism evidence="12 13">
    <name type="scientific">Spirosoma foliorum</name>
    <dbReference type="NCBI Taxonomy" id="2710596"/>
    <lineage>
        <taxon>Bacteria</taxon>
        <taxon>Pseudomonadati</taxon>
        <taxon>Bacteroidota</taxon>
        <taxon>Cytophagia</taxon>
        <taxon>Cytophagales</taxon>
        <taxon>Cytophagaceae</taxon>
        <taxon>Spirosoma</taxon>
    </lineage>
</organism>
<evidence type="ECO:0000256" key="7">
    <source>
        <dbReference type="ARBA" id="ARBA00023049"/>
    </source>
</evidence>
<protein>
    <submittedName>
        <fullName evidence="12">M13 family metallopeptidase</fullName>
    </submittedName>
</protein>
<evidence type="ECO:0000259" key="11">
    <source>
        <dbReference type="Pfam" id="PF05649"/>
    </source>
</evidence>
<dbReference type="Pfam" id="PF01431">
    <property type="entry name" value="Peptidase_M13"/>
    <property type="match status" value="1"/>
</dbReference>
<dbReference type="AlphaFoldDB" id="A0A7G5H146"/>
<keyword evidence="13" id="KW-1185">Reference proteome</keyword>
<sequence length="700" mass="79272">MSKQLTFLSAVMLMACLMAATPPTGKPGKRLPRLTATDRSPTRPIPKPAAPKKPFIDRQNMNLTVKPGDDFYQYANGEWLKKNPVPASKTSWGSGSILYEKSLDAMKSLLEEAAKSSGKGRLHQMVGDFYASGMDSIAIEQKGFDPIKADLARVEQVKTKAELMNEIAYQRSQGSTMFFSLYVTQDSRIVSKYIVRFVQGGTTLPDRDYYLKNDARSQKIRDAYRDNLAKMFGLIGEESSRAATNADAVLKLELALANAQMTRVDSRDPIKTYNKLTVADFSKQTPGINWREWMPKLGIPEQDTVLVQSLPFYHAVDSLLTATPVEALKAYMQWNLLKNAAPFLSTPFVNQNFAFNKVLSGQKQLTPLWQRRSNLIDGSLGELLGQLYVQKYFKPEAKQRMLVLIDNLEASFKDHINAVDWMTADTKKRALTKLASFKRKIGYPDKWKNYEGVTIRRDDFYANVRATSKWWYTDNISRLGKPVDKTEWLMTPQTVNAYYMPVNNEIAFPAAILQFPFFDAEADDAINYGGIGTVIGHEMTHGFDDQGRQYDADGTLRDWWTKEDAANFTKRADKVKEQFAGFRVLDSLKVNGQLTLGENLADLGGLAIAFDAFKKTNQGQGETKIDRFTPDQRFFLSWAQVWRANVLTESQAQRLLTDPHAPDQFRCNGPLTNFDAWYKAFNVQPAEKMYKAPGQRIKVW</sequence>
<dbReference type="InterPro" id="IPR018497">
    <property type="entry name" value="Peptidase_M13_C"/>
</dbReference>
<comment type="similarity">
    <text evidence="2">Belongs to the peptidase M13 family.</text>
</comment>
<keyword evidence="7" id="KW-0482">Metalloprotease</keyword>
<evidence type="ECO:0000256" key="2">
    <source>
        <dbReference type="ARBA" id="ARBA00007357"/>
    </source>
</evidence>
<feature type="region of interest" description="Disordered" evidence="8">
    <location>
        <begin position="22"/>
        <end position="54"/>
    </location>
</feature>
<dbReference type="Gene3D" id="1.10.1380.10">
    <property type="entry name" value="Neutral endopeptidase , domain2"/>
    <property type="match status" value="1"/>
</dbReference>
<dbReference type="Gene3D" id="3.40.390.10">
    <property type="entry name" value="Collagenase (Catalytic Domain)"/>
    <property type="match status" value="1"/>
</dbReference>
<dbReference type="InterPro" id="IPR024079">
    <property type="entry name" value="MetalloPept_cat_dom_sf"/>
</dbReference>
<dbReference type="GO" id="GO:0004222">
    <property type="term" value="F:metalloendopeptidase activity"/>
    <property type="evidence" value="ECO:0007669"/>
    <property type="project" value="InterPro"/>
</dbReference>
<evidence type="ECO:0000256" key="3">
    <source>
        <dbReference type="ARBA" id="ARBA00022670"/>
    </source>
</evidence>
<dbReference type="EMBL" id="CP059732">
    <property type="protein sequence ID" value="QMW04838.1"/>
    <property type="molecule type" value="Genomic_DNA"/>
</dbReference>
<name>A0A7G5H146_9BACT</name>
<dbReference type="PANTHER" id="PTHR11733:SF167">
    <property type="entry name" value="FI17812P1-RELATED"/>
    <property type="match status" value="1"/>
</dbReference>
<evidence type="ECO:0000256" key="9">
    <source>
        <dbReference type="SAM" id="SignalP"/>
    </source>
</evidence>
<dbReference type="PANTHER" id="PTHR11733">
    <property type="entry name" value="ZINC METALLOPROTEASE FAMILY M13 NEPRILYSIN-RELATED"/>
    <property type="match status" value="1"/>
</dbReference>
<dbReference type="PRINTS" id="PR00786">
    <property type="entry name" value="NEPRILYSIN"/>
</dbReference>
<dbReference type="CDD" id="cd08662">
    <property type="entry name" value="M13"/>
    <property type="match status" value="1"/>
</dbReference>
<evidence type="ECO:0000313" key="12">
    <source>
        <dbReference type="EMBL" id="QMW04838.1"/>
    </source>
</evidence>
<dbReference type="PROSITE" id="PS51885">
    <property type="entry name" value="NEPRILYSIN"/>
    <property type="match status" value="1"/>
</dbReference>
<evidence type="ECO:0000256" key="6">
    <source>
        <dbReference type="ARBA" id="ARBA00022833"/>
    </source>
</evidence>
<dbReference type="GO" id="GO:0005886">
    <property type="term" value="C:plasma membrane"/>
    <property type="evidence" value="ECO:0007669"/>
    <property type="project" value="TreeGrafter"/>
</dbReference>
<keyword evidence="6" id="KW-0862">Zinc</keyword>
<keyword evidence="3" id="KW-0645">Protease</keyword>
<dbReference type="Pfam" id="PF05649">
    <property type="entry name" value="Peptidase_M13_N"/>
    <property type="match status" value="1"/>
</dbReference>
<feature type="domain" description="Peptidase M13 N-terminal" evidence="11">
    <location>
        <begin position="67"/>
        <end position="444"/>
    </location>
</feature>
<evidence type="ECO:0000256" key="8">
    <source>
        <dbReference type="SAM" id="MobiDB-lite"/>
    </source>
</evidence>
<gene>
    <name evidence="12" type="ORF">H3H32_07955</name>
</gene>
<feature type="chain" id="PRO_5028965377" evidence="9">
    <location>
        <begin position="20"/>
        <end position="700"/>
    </location>
</feature>
<keyword evidence="4" id="KW-0479">Metal-binding</keyword>
<dbReference type="Proteomes" id="UP000515369">
    <property type="component" value="Chromosome"/>
</dbReference>